<reference evidence="3" key="1">
    <citation type="submission" date="2020-07" db="EMBL/GenBank/DDBJ databases">
        <authorList>
            <person name="Ferguson B K."/>
        </authorList>
    </citation>
    <scope>NUCLEOTIDE SEQUENCE</scope>
    <source>
        <strain evidence="3">L06</strain>
    </source>
</reference>
<dbReference type="InterPro" id="IPR022728">
    <property type="entry name" value="Period_circadian-like_C"/>
</dbReference>
<evidence type="ECO:0000256" key="1">
    <source>
        <dbReference type="SAM" id="MobiDB-lite"/>
    </source>
</evidence>
<protein>
    <recommendedName>
        <fullName evidence="2">Period circadian-like C-terminal domain-containing protein</fullName>
    </recommendedName>
</protein>
<organism evidence="3">
    <name type="scientific">Bracon brevicornis</name>
    <dbReference type="NCBI Taxonomy" id="1563983"/>
    <lineage>
        <taxon>Eukaryota</taxon>
        <taxon>Metazoa</taxon>
        <taxon>Ecdysozoa</taxon>
        <taxon>Arthropoda</taxon>
        <taxon>Hexapoda</taxon>
        <taxon>Insecta</taxon>
        <taxon>Pterygota</taxon>
        <taxon>Neoptera</taxon>
        <taxon>Endopterygota</taxon>
        <taxon>Hymenoptera</taxon>
        <taxon>Apocrita</taxon>
        <taxon>Ichneumonoidea</taxon>
        <taxon>Braconidae</taxon>
        <taxon>Braconinae</taxon>
        <taxon>Bracon</taxon>
    </lineage>
</organism>
<accession>A0A6V7LTY9</accession>
<feature type="domain" description="Period circadian-like C-terminal" evidence="2">
    <location>
        <begin position="39"/>
        <end position="107"/>
    </location>
</feature>
<name>A0A6V7LTY9_9HYME</name>
<sequence length="137" mass="15930">MKTNFQLQRAARRLPSDHYQKLYRTRNASKVQPDLKKMKASWMEGIKVTPEFIYQYQMIPKNIEEVLKSDKEILNHLPQPLMVNKQLDQLYMDLELAGFGSKLTIEETSPSSDSDLASSNEGRNTNNSHSSQVWNLW</sequence>
<proteinExistence type="predicted"/>
<dbReference type="Pfam" id="PF12114">
    <property type="entry name" value="Period_C"/>
    <property type="match status" value="1"/>
</dbReference>
<evidence type="ECO:0000259" key="2">
    <source>
        <dbReference type="Pfam" id="PF12114"/>
    </source>
</evidence>
<feature type="compositionally biased region" description="Low complexity" evidence="1">
    <location>
        <begin position="109"/>
        <end position="119"/>
    </location>
</feature>
<gene>
    <name evidence="3" type="ORF">BBRV_LOCUS112314</name>
</gene>
<dbReference type="EMBL" id="CADCXW020000344">
    <property type="protein sequence ID" value="CAD1578237.1"/>
    <property type="molecule type" value="Genomic_DNA"/>
</dbReference>
<dbReference type="AlphaFoldDB" id="A0A6V7LTY9"/>
<evidence type="ECO:0000313" key="3">
    <source>
        <dbReference type="EMBL" id="CAD1578237.1"/>
    </source>
</evidence>
<feature type="compositionally biased region" description="Polar residues" evidence="1">
    <location>
        <begin position="120"/>
        <end position="137"/>
    </location>
</feature>
<feature type="region of interest" description="Disordered" evidence="1">
    <location>
        <begin position="107"/>
        <end position="137"/>
    </location>
</feature>